<sequence length="352" mass="38999">MARSSSSWRGCPCPGFRRLGRLRRGRPERGRLAPAGRRSSAPRRRSKGSLRTMAPPIQRAAAPPSPPGSPRPQRCRRCSCRPLPPLLGPGSAWPRGPLFPRRGMTRGPGSARICTAALPGSARPGGDGRGRRSHAPPRRWRSRWRRGPWGRRPRNPGCHETWSPPVPPSPPRFLSDPNPTFNPDSGRIRICTIGSGFGSDKIRSGSDTLYQQTGGDCHIKLADITAVCFHFDGFDEMIEGKPSKSGQRRRPGAGALASRRCHRVGNAARSPRRWRERATAWRGTRRRRRRGRRSYVIGSASLPSPSRRPKGRSKGWRSRSPLSHASPTSHSSSQSSWQETWSNLLSMLAVNQ</sequence>
<dbReference type="EMBL" id="GDJX01002319">
    <property type="protein sequence ID" value="JAT65617.1"/>
    <property type="molecule type" value="Transcribed_RNA"/>
</dbReference>
<feature type="region of interest" description="Disordered" evidence="1">
    <location>
        <begin position="238"/>
        <end position="338"/>
    </location>
</feature>
<feature type="compositionally biased region" description="Basic residues" evidence="1">
    <location>
        <begin position="283"/>
        <end position="293"/>
    </location>
</feature>
<name>A0A1D1ZFJ2_9ARAE</name>
<feature type="region of interest" description="Disordered" evidence="1">
    <location>
        <begin position="1"/>
        <end position="77"/>
    </location>
</feature>
<gene>
    <name evidence="2" type="ORF">g.119095</name>
</gene>
<dbReference type="AlphaFoldDB" id="A0A1D1ZFJ2"/>
<proteinExistence type="predicted"/>
<feature type="region of interest" description="Disordered" evidence="1">
    <location>
        <begin position="117"/>
        <end position="186"/>
    </location>
</feature>
<evidence type="ECO:0000256" key="1">
    <source>
        <dbReference type="SAM" id="MobiDB-lite"/>
    </source>
</evidence>
<feature type="compositionally biased region" description="Low complexity" evidence="1">
    <location>
        <begin position="320"/>
        <end position="338"/>
    </location>
</feature>
<organism evidence="2">
    <name type="scientific">Anthurium amnicola</name>
    <dbReference type="NCBI Taxonomy" id="1678845"/>
    <lineage>
        <taxon>Eukaryota</taxon>
        <taxon>Viridiplantae</taxon>
        <taxon>Streptophyta</taxon>
        <taxon>Embryophyta</taxon>
        <taxon>Tracheophyta</taxon>
        <taxon>Spermatophyta</taxon>
        <taxon>Magnoliopsida</taxon>
        <taxon>Liliopsida</taxon>
        <taxon>Araceae</taxon>
        <taxon>Pothoideae</taxon>
        <taxon>Potheae</taxon>
        <taxon>Anthurium</taxon>
    </lineage>
</organism>
<feature type="compositionally biased region" description="Basic residues" evidence="1">
    <location>
        <begin position="131"/>
        <end position="154"/>
    </location>
</feature>
<evidence type="ECO:0000313" key="2">
    <source>
        <dbReference type="EMBL" id="JAT65617.1"/>
    </source>
</evidence>
<protein>
    <submittedName>
        <fullName evidence="2">Uncharacterized protein</fullName>
    </submittedName>
</protein>
<accession>A0A1D1ZFJ2</accession>
<feature type="compositionally biased region" description="Basic residues" evidence="1">
    <location>
        <begin position="307"/>
        <end position="317"/>
    </location>
</feature>
<reference evidence="2" key="1">
    <citation type="submission" date="2015-07" db="EMBL/GenBank/DDBJ databases">
        <title>Transcriptome Assembly of Anthurium amnicola.</title>
        <authorList>
            <person name="Suzuki J."/>
        </authorList>
    </citation>
    <scope>NUCLEOTIDE SEQUENCE</scope>
</reference>